<dbReference type="EMBL" id="LAZR01032158">
    <property type="protein sequence ID" value="KKL51691.1"/>
    <property type="molecule type" value="Genomic_DNA"/>
</dbReference>
<sequence>MRYIIVTIVMLCFSLVRLGYGHAIDSELKIEPFTGLNFTLEGMANCGCKKGDPFTKCTIYSDYEGFVGKGMTLKFYFPAKIGEYNGLIETIKIDDLLKAGSFRTYFREELKQ</sequence>
<gene>
    <name evidence="1" type="ORF">LCGC14_2292980</name>
</gene>
<name>A0A0F9DD97_9ZZZZ</name>
<organism evidence="1">
    <name type="scientific">marine sediment metagenome</name>
    <dbReference type="NCBI Taxonomy" id="412755"/>
    <lineage>
        <taxon>unclassified sequences</taxon>
        <taxon>metagenomes</taxon>
        <taxon>ecological metagenomes</taxon>
    </lineage>
</organism>
<protein>
    <submittedName>
        <fullName evidence="1">Uncharacterized protein</fullName>
    </submittedName>
</protein>
<reference evidence="1" key="1">
    <citation type="journal article" date="2015" name="Nature">
        <title>Complex archaea that bridge the gap between prokaryotes and eukaryotes.</title>
        <authorList>
            <person name="Spang A."/>
            <person name="Saw J.H."/>
            <person name="Jorgensen S.L."/>
            <person name="Zaremba-Niedzwiedzka K."/>
            <person name="Martijn J."/>
            <person name="Lind A.E."/>
            <person name="van Eijk R."/>
            <person name="Schleper C."/>
            <person name="Guy L."/>
            <person name="Ettema T.J."/>
        </authorList>
    </citation>
    <scope>NUCLEOTIDE SEQUENCE</scope>
</reference>
<proteinExistence type="predicted"/>
<comment type="caution">
    <text evidence="1">The sequence shown here is derived from an EMBL/GenBank/DDBJ whole genome shotgun (WGS) entry which is preliminary data.</text>
</comment>
<evidence type="ECO:0000313" key="1">
    <source>
        <dbReference type="EMBL" id="KKL51691.1"/>
    </source>
</evidence>
<accession>A0A0F9DD97</accession>
<dbReference type="AlphaFoldDB" id="A0A0F9DD97"/>